<proteinExistence type="inferred from homology"/>
<organism evidence="9 10">
    <name type="scientific">Lentilactobacillus sunkii</name>
    <dbReference type="NCBI Taxonomy" id="481719"/>
    <lineage>
        <taxon>Bacteria</taxon>
        <taxon>Bacillati</taxon>
        <taxon>Bacillota</taxon>
        <taxon>Bacilli</taxon>
        <taxon>Lactobacillales</taxon>
        <taxon>Lactobacillaceae</taxon>
        <taxon>Lentilactobacillus</taxon>
    </lineage>
</organism>
<comment type="similarity">
    <text evidence="2">Belongs to the GRP transporter (TC 2.A.7.5) family.</text>
</comment>
<keyword evidence="7 8" id="KW-0472">Membrane</keyword>
<protein>
    <submittedName>
        <fullName evidence="9">Putative glucose uptake protein GlcU</fullName>
    </submittedName>
</protein>
<dbReference type="CDD" id="cd23110">
    <property type="entry name" value="GRP"/>
    <property type="match status" value="1"/>
</dbReference>
<sequence length="287" mass="30667">MNILLMILPAIGWGLLSPVVAKIGGKPANQIFGTTFGALTTALILTVFYHPHISTATFLIAAFAGAFWVIGQVGQFISLKNIGFSTTMPVSTGFQLIGTSLVGVVVFGECSSSTQKVLGAIGVLTLIVGIWLTSVTEQLPNQKGHDKKWFGTMIMLVFTTLGYIIYMAIPRTLNSSGLAIFLPESVGMFAAVIIYVIVTKQSAIFKERTSWLNIAGGLVYALGAITYILSVNANGVNSAFVVSQLAVVISTLLGMVWMHEYKTPRELVFTFCGLVLIVTGAVITTVF</sequence>
<gene>
    <name evidence="9" type="primary">glcU_2</name>
    <name evidence="9" type="ORF">LASUN_23240</name>
</gene>
<evidence type="ECO:0000256" key="4">
    <source>
        <dbReference type="ARBA" id="ARBA00022597"/>
    </source>
</evidence>
<evidence type="ECO:0000256" key="1">
    <source>
        <dbReference type="ARBA" id="ARBA00004651"/>
    </source>
</evidence>
<keyword evidence="4" id="KW-0762">Sugar transport</keyword>
<comment type="caution">
    <text evidence="9">The sequence shown here is derived from an EMBL/GenBank/DDBJ whole genome shotgun (WGS) entry which is preliminary data.</text>
</comment>
<reference evidence="9 10" key="1">
    <citation type="submission" date="2016-09" db="EMBL/GenBank/DDBJ databases">
        <title>Genome Sequence of Lactobacillus sunkii Strain CG01.</title>
        <authorList>
            <person name="Poehlein A."/>
            <person name="Gabris C."/>
            <person name="Bengelsdorf F.R."/>
            <person name="Duerre P."/>
            <person name="Daniel R."/>
        </authorList>
    </citation>
    <scope>NUCLEOTIDE SEQUENCE [LARGE SCALE GENOMIC DNA]</scope>
    <source>
        <strain evidence="9 10">CG_D</strain>
    </source>
</reference>
<evidence type="ECO:0000256" key="5">
    <source>
        <dbReference type="ARBA" id="ARBA00022692"/>
    </source>
</evidence>
<dbReference type="Proteomes" id="UP000177010">
    <property type="component" value="Unassembled WGS sequence"/>
</dbReference>
<evidence type="ECO:0000313" key="10">
    <source>
        <dbReference type="Proteomes" id="UP000177010"/>
    </source>
</evidence>
<evidence type="ECO:0000256" key="8">
    <source>
        <dbReference type="SAM" id="Phobius"/>
    </source>
</evidence>
<dbReference type="SUPFAM" id="SSF103481">
    <property type="entry name" value="Multidrug resistance efflux transporter EmrE"/>
    <property type="match status" value="2"/>
</dbReference>
<dbReference type="InterPro" id="IPR010651">
    <property type="entry name" value="Sugar_transport"/>
</dbReference>
<evidence type="ECO:0000256" key="3">
    <source>
        <dbReference type="ARBA" id="ARBA00022448"/>
    </source>
</evidence>
<feature type="transmembrane region" description="Helical" evidence="8">
    <location>
        <begin position="175"/>
        <end position="198"/>
    </location>
</feature>
<evidence type="ECO:0000313" key="9">
    <source>
        <dbReference type="EMBL" id="OFA09842.1"/>
    </source>
</evidence>
<dbReference type="Pfam" id="PF06800">
    <property type="entry name" value="Sugar_transport"/>
    <property type="match status" value="1"/>
</dbReference>
<comment type="subcellular location">
    <subcellularLocation>
        <location evidence="1">Cell membrane</location>
        <topology evidence="1">Multi-pass membrane protein</topology>
    </subcellularLocation>
</comment>
<feature type="transmembrane region" description="Helical" evidence="8">
    <location>
        <begin position="210"/>
        <end position="229"/>
    </location>
</feature>
<dbReference type="STRING" id="481719.LASUN_23240"/>
<accession>A0A1E7XA79</accession>
<feature type="transmembrane region" description="Helical" evidence="8">
    <location>
        <begin position="117"/>
        <end position="137"/>
    </location>
</feature>
<feature type="transmembrane region" description="Helical" evidence="8">
    <location>
        <begin position="56"/>
        <end position="77"/>
    </location>
</feature>
<keyword evidence="6 8" id="KW-1133">Transmembrane helix</keyword>
<feature type="transmembrane region" description="Helical" evidence="8">
    <location>
        <begin position="235"/>
        <end position="255"/>
    </location>
</feature>
<keyword evidence="5 8" id="KW-0812">Transmembrane</keyword>
<feature type="transmembrane region" description="Helical" evidence="8">
    <location>
        <begin position="149"/>
        <end position="169"/>
    </location>
</feature>
<dbReference type="EMBL" id="MIQE01000024">
    <property type="protein sequence ID" value="OFA09842.1"/>
    <property type="molecule type" value="Genomic_DNA"/>
</dbReference>
<dbReference type="InterPro" id="IPR037185">
    <property type="entry name" value="EmrE-like"/>
</dbReference>
<evidence type="ECO:0000256" key="2">
    <source>
        <dbReference type="ARBA" id="ARBA00006117"/>
    </source>
</evidence>
<dbReference type="PANTHER" id="PTHR16119">
    <property type="entry name" value="TRANSMEMBRANE PROTEIN 144"/>
    <property type="match status" value="1"/>
</dbReference>
<keyword evidence="3" id="KW-0813">Transport</keyword>
<dbReference type="AlphaFoldDB" id="A0A1E7XA79"/>
<evidence type="ECO:0000256" key="6">
    <source>
        <dbReference type="ARBA" id="ARBA00022989"/>
    </source>
</evidence>
<dbReference type="GO" id="GO:0005886">
    <property type="term" value="C:plasma membrane"/>
    <property type="evidence" value="ECO:0007669"/>
    <property type="project" value="UniProtKB-SubCell"/>
</dbReference>
<dbReference type="RefSeq" id="WP_070368534.1">
    <property type="nucleotide sequence ID" value="NZ_JAZHVW010000007.1"/>
</dbReference>
<evidence type="ECO:0000256" key="7">
    <source>
        <dbReference type="ARBA" id="ARBA00023136"/>
    </source>
</evidence>
<feature type="transmembrane region" description="Helical" evidence="8">
    <location>
        <begin position="267"/>
        <end position="286"/>
    </location>
</feature>
<name>A0A1E7XA79_9LACO</name>
<dbReference type="PANTHER" id="PTHR16119:SF17">
    <property type="entry name" value="TRANSMEMBRANE PROTEIN 144"/>
    <property type="match status" value="1"/>
</dbReference>
<feature type="transmembrane region" description="Helical" evidence="8">
    <location>
        <begin position="31"/>
        <end position="49"/>
    </location>
</feature>
<dbReference type="GO" id="GO:0015144">
    <property type="term" value="F:carbohydrate transmembrane transporter activity"/>
    <property type="evidence" value="ECO:0007669"/>
    <property type="project" value="InterPro"/>
</dbReference>